<evidence type="ECO:0000313" key="1">
    <source>
        <dbReference type="EMBL" id="KAB2931588.1"/>
    </source>
</evidence>
<comment type="caution">
    <text evidence="1">The sequence shown here is derived from an EMBL/GenBank/DDBJ whole genome shotgun (WGS) entry which is preliminary data.</text>
</comment>
<protein>
    <submittedName>
        <fullName evidence="1">Uncharacterized protein</fullName>
    </submittedName>
</protein>
<reference evidence="1 2" key="1">
    <citation type="submission" date="2019-10" db="EMBL/GenBank/DDBJ databases">
        <title>Extracellular Electron Transfer in a Candidatus Methanoperedens spp. Enrichment Culture.</title>
        <authorList>
            <person name="Berger S."/>
            <person name="Rangel Shaw D."/>
            <person name="Berben T."/>
            <person name="In 'T Zandt M."/>
            <person name="Frank J."/>
            <person name="Reimann J."/>
            <person name="Jetten M.S.M."/>
            <person name="Welte C.U."/>
        </authorList>
    </citation>
    <scope>NUCLEOTIDE SEQUENCE [LARGE SCALE GENOMIC DNA]</scope>
    <source>
        <strain evidence="1">SB12</strain>
    </source>
</reference>
<sequence length="204" mass="23294">MTPDEYRNKVLTINRGFQMARDIEECAELAAKTPLYLPVLKSLLNEVLERQDWKSPQCARTLHILIRSGTSSSLFTVFDFIKRMPESVPFALVELLGNLLPSYKKIVLGPAKELCEFPQGSPQRAVGIQTLCNLHLEELLPPENLNYLASLLSNFEVDPFFTDYLVDMVRSTRSYRMRNRTPAQEDAVFDDILVELNPETNGDR</sequence>
<dbReference type="RefSeq" id="WP_002774689.1">
    <property type="nucleotide sequence ID" value="NZ_JQDG01000012.1"/>
</dbReference>
<accession>A0A833H0C3</accession>
<name>A0A833H0C3_9LEPT</name>
<evidence type="ECO:0000313" key="2">
    <source>
        <dbReference type="Proteomes" id="UP000460298"/>
    </source>
</evidence>
<dbReference type="EMBL" id="WBUI01000013">
    <property type="protein sequence ID" value="KAB2931588.1"/>
    <property type="molecule type" value="Genomic_DNA"/>
</dbReference>
<organism evidence="1 2">
    <name type="scientific">Leptonema illini</name>
    <dbReference type="NCBI Taxonomy" id="183"/>
    <lineage>
        <taxon>Bacteria</taxon>
        <taxon>Pseudomonadati</taxon>
        <taxon>Spirochaetota</taxon>
        <taxon>Spirochaetia</taxon>
        <taxon>Leptospirales</taxon>
        <taxon>Leptospiraceae</taxon>
        <taxon>Leptonema</taxon>
    </lineage>
</organism>
<dbReference type="Proteomes" id="UP000460298">
    <property type="component" value="Unassembled WGS sequence"/>
</dbReference>
<dbReference type="AlphaFoldDB" id="A0A833H0C3"/>
<proteinExistence type="predicted"/>
<gene>
    <name evidence="1" type="ORF">F9K24_13405</name>
</gene>